<evidence type="ECO:0000313" key="2">
    <source>
        <dbReference type="Proteomes" id="UP000238479"/>
    </source>
</evidence>
<dbReference type="EMBL" id="PDCK01000039">
    <property type="protein sequence ID" value="PRQ54748.1"/>
    <property type="molecule type" value="Genomic_DNA"/>
</dbReference>
<reference evidence="1 2" key="1">
    <citation type="journal article" date="2018" name="Nat. Genet.">
        <title>The Rosa genome provides new insights in the design of modern roses.</title>
        <authorList>
            <person name="Bendahmane M."/>
        </authorList>
    </citation>
    <scope>NUCLEOTIDE SEQUENCE [LARGE SCALE GENOMIC DNA]</scope>
    <source>
        <strain evidence="2">cv. Old Blush</strain>
    </source>
</reference>
<dbReference type="AlphaFoldDB" id="A0A2P6S7T6"/>
<protein>
    <submittedName>
        <fullName evidence="1">Uncharacterized protein</fullName>
    </submittedName>
</protein>
<name>A0A2P6S7T6_ROSCH</name>
<proteinExistence type="predicted"/>
<accession>A0A2P6S7T6</accession>
<dbReference type="Gramene" id="PRQ54748">
    <property type="protein sequence ID" value="PRQ54748"/>
    <property type="gene ID" value="RchiOBHm_Chr1g0317131"/>
</dbReference>
<organism evidence="1 2">
    <name type="scientific">Rosa chinensis</name>
    <name type="common">China rose</name>
    <dbReference type="NCBI Taxonomy" id="74649"/>
    <lineage>
        <taxon>Eukaryota</taxon>
        <taxon>Viridiplantae</taxon>
        <taxon>Streptophyta</taxon>
        <taxon>Embryophyta</taxon>
        <taxon>Tracheophyta</taxon>
        <taxon>Spermatophyta</taxon>
        <taxon>Magnoliopsida</taxon>
        <taxon>eudicotyledons</taxon>
        <taxon>Gunneridae</taxon>
        <taxon>Pentapetalae</taxon>
        <taxon>rosids</taxon>
        <taxon>fabids</taxon>
        <taxon>Rosales</taxon>
        <taxon>Rosaceae</taxon>
        <taxon>Rosoideae</taxon>
        <taxon>Rosoideae incertae sedis</taxon>
        <taxon>Rosa</taxon>
    </lineage>
</organism>
<evidence type="ECO:0000313" key="1">
    <source>
        <dbReference type="EMBL" id="PRQ54748.1"/>
    </source>
</evidence>
<gene>
    <name evidence="1" type="ORF">RchiOBHm_Chr1g0317131</name>
</gene>
<dbReference type="Proteomes" id="UP000238479">
    <property type="component" value="Chromosome 1"/>
</dbReference>
<comment type="caution">
    <text evidence="1">The sequence shown here is derived from an EMBL/GenBank/DDBJ whole genome shotgun (WGS) entry which is preliminary data.</text>
</comment>
<keyword evidence="2" id="KW-1185">Reference proteome</keyword>
<sequence>MLGFGLGLGQWVSGPGGSAGLAFSFSSSFRLGCCEVADFFPVFNKYSHFVLPMVEAVC</sequence>